<feature type="transmembrane region" description="Helical" evidence="7">
    <location>
        <begin position="137"/>
        <end position="155"/>
    </location>
</feature>
<evidence type="ECO:0000256" key="7">
    <source>
        <dbReference type="SAM" id="Phobius"/>
    </source>
</evidence>
<sequence length="325" mass="36006">MLHRSAQSRHSLEEYVYYASITRREERVANEESQRENETASLKSLVKRWFSKSVAERPAQHVQEANDSSQKTYTEQATEDNRIPALRQAVNESEWEDASRAARIVGWGNVAYLIVTDILGPSAAPWSFAQMGYGPGFALYTVLGALSAYSGWILWKVFIQLDSDRYPIRNYADIFLRLFGPGMKHFVNVAQAIQLVMVLGVVILINGQAISQMSYGVNGDSKGLCFIVCLLVFTLAGCLVAQIRTLQRLGWLAHFAVWLSLLTVFILMGLVSHYPPNFDAVAATFGPQWEPGPIRTFAGAPPDEFLTGGTGCKHAIGDQGQAKVK</sequence>
<evidence type="ECO:0000256" key="2">
    <source>
        <dbReference type="ARBA" id="ARBA00008066"/>
    </source>
</evidence>
<evidence type="ECO:0000256" key="3">
    <source>
        <dbReference type="ARBA" id="ARBA00022692"/>
    </source>
</evidence>
<dbReference type="GO" id="GO:0016020">
    <property type="term" value="C:membrane"/>
    <property type="evidence" value="ECO:0007669"/>
    <property type="project" value="UniProtKB-SubCell"/>
</dbReference>
<dbReference type="PANTHER" id="PTHR22950">
    <property type="entry name" value="AMINO ACID TRANSPORTER"/>
    <property type="match status" value="1"/>
</dbReference>
<dbReference type="InterPro" id="IPR013057">
    <property type="entry name" value="AA_transpt_TM"/>
</dbReference>
<keyword evidence="4 7" id="KW-1133">Transmembrane helix</keyword>
<evidence type="ECO:0000313" key="10">
    <source>
        <dbReference type="Proteomes" id="UP001369815"/>
    </source>
</evidence>
<feature type="transmembrane region" description="Helical" evidence="7">
    <location>
        <begin position="192"/>
        <end position="211"/>
    </location>
</feature>
<evidence type="ECO:0000256" key="1">
    <source>
        <dbReference type="ARBA" id="ARBA00004141"/>
    </source>
</evidence>
<proteinExistence type="inferred from homology"/>
<dbReference type="PANTHER" id="PTHR22950:SF461">
    <property type="entry name" value="AMINO ACID TRANSPORTER TRANSMEMBRANE DOMAIN-CONTAINING PROTEIN"/>
    <property type="match status" value="1"/>
</dbReference>
<dbReference type="AlphaFoldDB" id="A0AAX6MJ73"/>
<organism evidence="9 10">
    <name type="scientific">Daldinia eschscholtzii</name>
    <dbReference type="NCBI Taxonomy" id="292717"/>
    <lineage>
        <taxon>Eukaryota</taxon>
        <taxon>Fungi</taxon>
        <taxon>Dikarya</taxon>
        <taxon>Ascomycota</taxon>
        <taxon>Pezizomycotina</taxon>
        <taxon>Sordariomycetes</taxon>
        <taxon>Xylariomycetidae</taxon>
        <taxon>Xylariales</taxon>
        <taxon>Hypoxylaceae</taxon>
        <taxon>Daldinia</taxon>
    </lineage>
</organism>
<evidence type="ECO:0000256" key="5">
    <source>
        <dbReference type="ARBA" id="ARBA00023136"/>
    </source>
</evidence>
<dbReference type="Proteomes" id="UP001369815">
    <property type="component" value="Unassembled WGS sequence"/>
</dbReference>
<reference evidence="9 10" key="1">
    <citation type="journal article" date="2024" name="Front Chem Biol">
        <title>Unveiling the potential of Daldinia eschscholtzii MFLUCC 19-0629 through bioactivity and bioinformatics studies for enhanced sustainable agriculture production.</title>
        <authorList>
            <person name="Brooks S."/>
            <person name="Weaver J.A."/>
            <person name="Klomchit A."/>
            <person name="Alharthi S.A."/>
            <person name="Onlamun T."/>
            <person name="Nurani R."/>
            <person name="Vong T.K."/>
            <person name="Alberti F."/>
            <person name="Greco C."/>
        </authorList>
    </citation>
    <scope>NUCLEOTIDE SEQUENCE [LARGE SCALE GENOMIC DNA]</scope>
    <source>
        <strain evidence="9">MFLUCC 19-0629</strain>
    </source>
</reference>
<comment type="caution">
    <text evidence="9">The sequence shown here is derived from an EMBL/GenBank/DDBJ whole genome shotgun (WGS) entry which is preliminary data.</text>
</comment>
<name>A0AAX6MJ73_9PEZI</name>
<feature type="transmembrane region" description="Helical" evidence="7">
    <location>
        <begin position="223"/>
        <end position="243"/>
    </location>
</feature>
<evidence type="ECO:0000313" key="9">
    <source>
        <dbReference type="EMBL" id="KAK6952222.1"/>
    </source>
</evidence>
<dbReference type="Pfam" id="PF01490">
    <property type="entry name" value="Aa_trans"/>
    <property type="match status" value="1"/>
</dbReference>
<dbReference type="EMBL" id="JBANMG010000006">
    <property type="protein sequence ID" value="KAK6952222.1"/>
    <property type="molecule type" value="Genomic_DNA"/>
</dbReference>
<feature type="region of interest" description="Disordered" evidence="6">
    <location>
        <begin position="57"/>
        <end position="78"/>
    </location>
</feature>
<keyword evidence="3 7" id="KW-0812">Transmembrane</keyword>
<keyword evidence="10" id="KW-1185">Reference proteome</keyword>
<dbReference type="GO" id="GO:0015179">
    <property type="term" value="F:L-amino acid transmembrane transporter activity"/>
    <property type="evidence" value="ECO:0007669"/>
    <property type="project" value="TreeGrafter"/>
</dbReference>
<comment type="similarity">
    <text evidence="2">Belongs to the amino acid/polyamine transporter 2 family.</text>
</comment>
<comment type="subcellular location">
    <subcellularLocation>
        <location evidence="1">Membrane</location>
        <topology evidence="1">Multi-pass membrane protein</topology>
    </subcellularLocation>
</comment>
<evidence type="ECO:0000256" key="6">
    <source>
        <dbReference type="SAM" id="MobiDB-lite"/>
    </source>
</evidence>
<gene>
    <name evidence="9" type="ORF">Daesc_006755</name>
</gene>
<keyword evidence="5 7" id="KW-0472">Membrane</keyword>
<evidence type="ECO:0000259" key="8">
    <source>
        <dbReference type="Pfam" id="PF01490"/>
    </source>
</evidence>
<accession>A0AAX6MJ73</accession>
<evidence type="ECO:0000256" key="4">
    <source>
        <dbReference type="ARBA" id="ARBA00022989"/>
    </source>
</evidence>
<protein>
    <recommendedName>
        <fullName evidence="8">Amino acid transporter transmembrane domain-containing protein</fullName>
    </recommendedName>
</protein>
<feature type="domain" description="Amino acid transporter transmembrane" evidence="8">
    <location>
        <begin position="123"/>
        <end position="268"/>
    </location>
</feature>
<feature type="transmembrane region" description="Helical" evidence="7">
    <location>
        <begin position="249"/>
        <end position="271"/>
    </location>
</feature>
<feature type="compositionally biased region" description="Polar residues" evidence="6">
    <location>
        <begin position="63"/>
        <end position="76"/>
    </location>
</feature>